<accession>U6FRD7</accession>
<dbReference type="AlphaFoldDB" id="U6FRD7"/>
<name>U6FRD7_ECHGR</name>
<gene>
    <name evidence="1" type="ORF">EgrG_002069500</name>
</gene>
<proteinExistence type="predicted"/>
<dbReference type="WBParaSite" id="EgrG_002069500">
    <property type="protein sequence ID" value="EgrG_002069500"/>
    <property type="gene ID" value="EgrG_002069500"/>
</dbReference>
<dbReference type="EMBL" id="CBLN010004356">
    <property type="protein sequence ID" value="CDI70219.1"/>
    <property type="molecule type" value="Genomic_DNA"/>
</dbReference>
<reference evidence="1 2" key="1">
    <citation type="journal article" date="2013" name="Nature">
        <title>The genomes of four tapeworm species reveal adaptations to parasitism.</title>
        <authorList>
            <person name="Tsai I.J."/>
            <person name="Zarowiecki M."/>
            <person name="Holroyd N."/>
            <person name="Garciarrubio A."/>
            <person name="Sanchez-Flores A."/>
            <person name="Brooks K.L."/>
            <person name="Tracey A."/>
            <person name="Bobes R.J."/>
            <person name="Fragoso G."/>
            <person name="Sciutto E."/>
            <person name="Aslett M."/>
            <person name="Beasley H."/>
            <person name="Bennett H.M."/>
            <person name="Cai J."/>
            <person name="Camicia F."/>
            <person name="Clark R."/>
            <person name="Cucher M."/>
            <person name="De Silva N."/>
            <person name="Day T.A."/>
            <person name="Deplazes P."/>
            <person name="Estrada K."/>
            <person name="Fernandez C."/>
            <person name="Holland P.W."/>
            <person name="Hou J."/>
            <person name="Hu S."/>
            <person name="Huckvale T."/>
            <person name="Hung S.S."/>
            <person name="Kamenetzky L."/>
            <person name="Keane J.A."/>
            <person name="Kiss F."/>
            <person name="Koziol U."/>
            <person name="Lambert O."/>
            <person name="Liu K."/>
            <person name="Luo X."/>
            <person name="Luo Y."/>
            <person name="Macchiaroli N."/>
            <person name="Nichol S."/>
            <person name="Paps J."/>
            <person name="Parkinson J."/>
            <person name="Pouchkina-Stantcheva N."/>
            <person name="Riddiford N."/>
            <person name="Rosenzvit M."/>
            <person name="Salinas G."/>
            <person name="Wasmuth J.D."/>
            <person name="Zamanian M."/>
            <person name="Zheng Y."/>
            <person name="Cai X."/>
            <person name="Soberon X."/>
            <person name="Olson P.D."/>
            <person name="Laclette J.P."/>
            <person name="Brehm K."/>
            <person name="Berriman M."/>
            <person name="Garciarrubio A."/>
            <person name="Bobes R.J."/>
            <person name="Fragoso G."/>
            <person name="Sanchez-Flores A."/>
            <person name="Estrada K."/>
            <person name="Cevallos M.A."/>
            <person name="Morett E."/>
            <person name="Gonzalez V."/>
            <person name="Portillo T."/>
            <person name="Ochoa-Leyva A."/>
            <person name="Jose M.V."/>
            <person name="Sciutto E."/>
            <person name="Landa A."/>
            <person name="Jimenez L."/>
            <person name="Valdes V."/>
            <person name="Carrero J.C."/>
            <person name="Larralde C."/>
            <person name="Morales-Montor J."/>
            <person name="Limon-Lason J."/>
            <person name="Soberon X."/>
            <person name="Laclette J.P."/>
        </authorList>
    </citation>
    <scope>NUCLEOTIDE SEQUENCE [LARGE SCALE GENOMIC DNA]</scope>
</reference>
<evidence type="ECO:0000313" key="2">
    <source>
        <dbReference type="Proteomes" id="UP000492820"/>
    </source>
</evidence>
<reference evidence="3" key="2">
    <citation type="submission" date="2020-10" db="UniProtKB">
        <authorList>
            <consortium name="WormBaseParasite"/>
        </authorList>
    </citation>
    <scope>IDENTIFICATION</scope>
</reference>
<sequence>MLNPFRLKQLASIGMQCASPRQLSLHLHLHSPPTLKVYLPQPHVGVPTRRTADTVVEVISTWQTASTGSHYAFSFLISQFDKGGSRSALLDGVEHRDQQSDIIFQ</sequence>
<evidence type="ECO:0000313" key="3">
    <source>
        <dbReference type="WBParaSite" id="EgrG_002069500"/>
    </source>
</evidence>
<dbReference type="Proteomes" id="UP000492820">
    <property type="component" value="Unassembled WGS sequence"/>
</dbReference>
<organism evidence="1">
    <name type="scientific">Echinococcus granulosus</name>
    <name type="common">Hydatid tapeworm</name>
    <dbReference type="NCBI Taxonomy" id="6210"/>
    <lineage>
        <taxon>Eukaryota</taxon>
        <taxon>Metazoa</taxon>
        <taxon>Spiralia</taxon>
        <taxon>Lophotrochozoa</taxon>
        <taxon>Platyhelminthes</taxon>
        <taxon>Cestoda</taxon>
        <taxon>Eucestoda</taxon>
        <taxon>Cyclophyllidea</taxon>
        <taxon>Taeniidae</taxon>
        <taxon>Echinococcus</taxon>
        <taxon>Echinococcus granulosus group</taxon>
    </lineage>
</organism>
<protein>
    <submittedName>
        <fullName evidence="1 3">Uncharacterized protein</fullName>
    </submittedName>
</protein>
<evidence type="ECO:0000313" key="1">
    <source>
        <dbReference type="EMBL" id="CDI70219.1"/>
    </source>
</evidence>